<dbReference type="AlphaFoldDB" id="A0A0K8PTB2"/>
<name>A0A0K8PTB2_STRAJ</name>
<organism evidence="1 2">
    <name type="scientific">Streptomyces azureus</name>
    <dbReference type="NCBI Taxonomy" id="146537"/>
    <lineage>
        <taxon>Bacteria</taxon>
        <taxon>Bacillati</taxon>
        <taxon>Actinomycetota</taxon>
        <taxon>Actinomycetes</taxon>
        <taxon>Kitasatosporales</taxon>
        <taxon>Streptomycetaceae</taxon>
        <taxon>Streptomyces</taxon>
    </lineage>
</organism>
<reference evidence="1" key="1">
    <citation type="journal article" date="2015" name="Genome Announc.">
        <title>Draft Genome Sequence of Thiostrepton-Producing Streptomyces azureus ATCC 14921.</title>
        <authorList>
            <person name="Sakihara K."/>
            <person name="Maeda J."/>
            <person name="Tashiro K."/>
            <person name="Fujino Y."/>
            <person name="Kuhara S."/>
            <person name="Ohshima T."/>
            <person name="Ogata S."/>
            <person name="Doi K."/>
        </authorList>
    </citation>
    <scope>NUCLEOTIDE SEQUENCE [LARGE SCALE GENOMIC DNA]</scope>
    <source>
        <strain evidence="1">ATCC14921</strain>
    </source>
</reference>
<keyword evidence="2" id="KW-1185">Reference proteome</keyword>
<gene>
    <name evidence="1" type="ORF">SAZU_5987</name>
</gene>
<evidence type="ECO:0000313" key="2">
    <source>
        <dbReference type="Proteomes" id="UP000053859"/>
    </source>
</evidence>
<sequence>MPGQPVALTGAQRIGQGVEEIGVARVERADDHIGHGIPPGCMVRRALPVRSVEARRDEEQGALERCELHGSALLPPVSGRDADTLRDHRLTVQRLSDAA</sequence>
<protein>
    <submittedName>
        <fullName evidence="1">Nucleolar protein</fullName>
    </submittedName>
</protein>
<proteinExistence type="predicted"/>
<dbReference type="Proteomes" id="UP000053859">
    <property type="component" value="Unassembled WGS sequence"/>
</dbReference>
<dbReference type="PATRIC" id="fig|146537.3.peg.6300"/>
<evidence type="ECO:0000313" key="1">
    <source>
        <dbReference type="EMBL" id="GAP51127.1"/>
    </source>
</evidence>
<dbReference type="EMBL" id="DF968361">
    <property type="protein sequence ID" value="GAP51127.1"/>
    <property type="molecule type" value="Genomic_DNA"/>
</dbReference>
<accession>A0A0K8PTB2</accession>